<name>A0ABS5FKV6_9BRAD</name>
<reference evidence="10" key="1">
    <citation type="journal article" date="2021" name="ISME J.">
        <title>Evolutionary origin and ecological implication of a unique nif island in free-living Bradyrhizobium lineages.</title>
        <authorList>
            <person name="Tao J."/>
        </authorList>
    </citation>
    <scope>NUCLEOTIDE SEQUENCE [LARGE SCALE GENOMIC DNA]</scope>
    <source>
        <strain evidence="10">SZCCT0434</strain>
    </source>
</reference>
<evidence type="ECO:0000256" key="1">
    <source>
        <dbReference type="ARBA" id="ARBA00004651"/>
    </source>
</evidence>
<evidence type="ECO:0000256" key="6">
    <source>
        <dbReference type="ARBA" id="ARBA00023136"/>
    </source>
</evidence>
<proteinExistence type="inferred from homology"/>
<dbReference type="PANTHER" id="PTHR33778:SF1">
    <property type="entry name" value="MAGNESIUM TRANSPORTER YHID-RELATED"/>
    <property type="match status" value="1"/>
</dbReference>
<comment type="subcellular location">
    <subcellularLocation>
        <location evidence="7">Cell inner membrane</location>
        <topology evidence="7">Multi-pass membrane protein</topology>
    </subcellularLocation>
    <subcellularLocation>
        <location evidence="1">Cell membrane</location>
        <topology evidence="1">Multi-pass membrane protein</topology>
    </subcellularLocation>
</comment>
<evidence type="ECO:0000259" key="8">
    <source>
        <dbReference type="Pfam" id="PF02308"/>
    </source>
</evidence>
<keyword evidence="3" id="KW-1003">Cell membrane</keyword>
<sequence length="235" mass="24927">MPLHPTWTDIAIRLALTVLAGAIIGFDRGARGHAAGLRTTILVGLAASLSMIQANLLLPVGGKGSASFSVMDVMRLPLGILTGVGFIGGGTILKKGDLVTGVTTAATLWLITIIGLCLGGGQLALGCVGTAIGVVTLSVLKWIDVKIPRRHRAALVVAGKADPGVIDALPKLIEPLHYHARFLEQRHSDGSTDAHYLFEVSWRRPEKAPPPVDLLRMIEKHFVIKSFELTSENGK</sequence>
<organism evidence="9 10">
    <name type="scientific">Bradyrhizobium jicamae</name>
    <dbReference type="NCBI Taxonomy" id="280332"/>
    <lineage>
        <taxon>Bacteria</taxon>
        <taxon>Pseudomonadati</taxon>
        <taxon>Pseudomonadota</taxon>
        <taxon>Alphaproteobacteria</taxon>
        <taxon>Hyphomicrobiales</taxon>
        <taxon>Nitrobacteraceae</taxon>
        <taxon>Bradyrhizobium</taxon>
    </lineage>
</organism>
<keyword evidence="7" id="KW-0997">Cell inner membrane</keyword>
<dbReference type="EMBL" id="JAFCJH010000018">
    <property type="protein sequence ID" value="MBR0797414.1"/>
    <property type="molecule type" value="Genomic_DNA"/>
</dbReference>
<dbReference type="PANTHER" id="PTHR33778">
    <property type="entry name" value="PROTEIN MGTC"/>
    <property type="match status" value="1"/>
</dbReference>
<dbReference type="PRINTS" id="PR01837">
    <property type="entry name" value="MGTCSAPBPROT"/>
</dbReference>
<keyword evidence="5 7" id="KW-1133">Transmembrane helix</keyword>
<evidence type="ECO:0000256" key="4">
    <source>
        <dbReference type="ARBA" id="ARBA00022692"/>
    </source>
</evidence>
<feature type="transmembrane region" description="Helical" evidence="7">
    <location>
        <begin position="122"/>
        <end position="143"/>
    </location>
</feature>
<keyword evidence="4 7" id="KW-0812">Transmembrane</keyword>
<feature type="transmembrane region" description="Helical" evidence="7">
    <location>
        <begin position="6"/>
        <end position="26"/>
    </location>
</feature>
<comment type="similarity">
    <text evidence="2 7">Belongs to the MgtC/SapB family.</text>
</comment>
<keyword evidence="6 7" id="KW-0472">Membrane</keyword>
<keyword evidence="10" id="KW-1185">Reference proteome</keyword>
<gene>
    <name evidence="9" type="ORF">JQ615_18665</name>
</gene>
<dbReference type="RefSeq" id="WP_212493319.1">
    <property type="nucleotide sequence ID" value="NZ_JAFCJH010000018.1"/>
</dbReference>
<evidence type="ECO:0000256" key="2">
    <source>
        <dbReference type="ARBA" id="ARBA00009298"/>
    </source>
</evidence>
<accession>A0ABS5FKV6</accession>
<feature type="transmembrane region" description="Helical" evidence="7">
    <location>
        <begin position="74"/>
        <end position="93"/>
    </location>
</feature>
<feature type="transmembrane region" description="Helical" evidence="7">
    <location>
        <begin position="98"/>
        <end position="116"/>
    </location>
</feature>
<evidence type="ECO:0000256" key="3">
    <source>
        <dbReference type="ARBA" id="ARBA00022475"/>
    </source>
</evidence>
<dbReference type="InterPro" id="IPR049177">
    <property type="entry name" value="MgtC_SapB_SrpB_YhiD_N"/>
</dbReference>
<evidence type="ECO:0000313" key="10">
    <source>
        <dbReference type="Proteomes" id="UP001315278"/>
    </source>
</evidence>
<protein>
    <recommendedName>
        <fullName evidence="7">Protein MgtC</fullName>
    </recommendedName>
</protein>
<evidence type="ECO:0000256" key="7">
    <source>
        <dbReference type="RuleBase" id="RU365041"/>
    </source>
</evidence>
<comment type="caution">
    <text evidence="9">The sequence shown here is derived from an EMBL/GenBank/DDBJ whole genome shotgun (WGS) entry which is preliminary data.</text>
</comment>
<feature type="domain" description="MgtC/SapB/SrpB/YhiD N-terminal" evidence="8">
    <location>
        <begin position="14"/>
        <end position="144"/>
    </location>
</feature>
<dbReference type="Proteomes" id="UP001315278">
    <property type="component" value="Unassembled WGS sequence"/>
</dbReference>
<evidence type="ECO:0000313" key="9">
    <source>
        <dbReference type="EMBL" id="MBR0797414.1"/>
    </source>
</evidence>
<dbReference type="Pfam" id="PF02308">
    <property type="entry name" value="MgtC"/>
    <property type="match status" value="1"/>
</dbReference>
<evidence type="ECO:0000256" key="5">
    <source>
        <dbReference type="ARBA" id="ARBA00022989"/>
    </source>
</evidence>
<feature type="transmembrane region" description="Helical" evidence="7">
    <location>
        <begin position="35"/>
        <end position="54"/>
    </location>
</feature>
<dbReference type="InterPro" id="IPR003416">
    <property type="entry name" value="MgtC/SapB/SrpB/YhiD_fam"/>
</dbReference>